<reference evidence="1 2" key="1">
    <citation type="submission" date="2018-06" db="EMBL/GenBank/DDBJ databases">
        <title>Fusarium incarnatum-equiseti species complex species 28.</title>
        <authorList>
            <person name="Gardiner D.M."/>
        </authorList>
    </citation>
    <scope>NUCLEOTIDE SEQUENCE [LARGE SCALE GENOMIC DNA]</scope>
    <source>
        <strain evidence="1 2">FIESC_28</strain>
    </source>
</reference>
<evidence type="ECO:0000313" key="1">
    <source>
        <dbReference type="EMBL" id="RBR15618.1"/>
    </source>
</evidence>
<gene>
    <name evidence="1" type="ORF">FIESC28_07259</name>
</gene>
<keyword evidence="2" id="KW-1185">Reference proteome</keyword>
<comment type="caution">
    <text evidence="1">The sequence shown here is derived from an EMBL/GenBank/DDBJ whole genome shotgun (WGS) entry which is preliminary data.</text>
</comment>
<dbReference type="RefSeq" id="XP_031014516.1">
    <property type="nucleotide sequence ID" value="XM_031161400.1"/>
</dbReference>
<dbReference type="GeneID" id="41996696"/>
<evidence type="ECO:0000313" key="2">
    <source>
        <dbReference type="Proteomes" id="UP000253153"/>
    </source>
</evidence>
<sequence>MSFPGDLWIKIIDFAISSQIASCVKGDTDDAKCRATQAMPEDNTLALKLSCRHIYQLIRALHRVDAIGSRSQAIFRISLRQDTLGGFHHTLPSFHARGGENAHLPVQELPVVPHLMARFNPLDDHHWNNHPFRTDLTLGRFPNVAKLSLILPTDQLNWIIEELKRDGPETDIYRNSWADKWGRGRWKQHDPGSKAYEDTVY</sequence>
<proteinExistence type="predicted"/>
<organism evidence="1 2">
    <name type="scientific">Fusarium coffeatum</name>
    <dbReference type="NCBI Taxonomy" id="231269"/>
    <lineage>
        <taxon>Eukaryota</taxon>
        <taxon>Fungi</taxon>
        <taxon>Dikarya</taxon>
        <taxon>Ascomycota</taxon>
        <taxon>Pezizomycotina</taxon>
        <taxon>Sordariomycetes</taxon>
        <taxon>Hypocreomycetidae</taxon>
        <taxon>Hypocreales</taxon>
        <taxon>Nectriaceae</taxon>
        <taxon>Fusarium</taxon>
        <taxon>Fusarium incarnatum-equiseti species complex</taxon>
    </lineage>
</organism>
<dbReference type="EMBL" id="QKXC01000153">
    <property type="protein sequence ID" value="RBR15618.1"/>
    <property type="molecule type" value="Genomic_DNA"/>
</dbReference>
<dbReference type="AlphaFoldDB" id="A0A366RGD0"/>
<dbReference type="OrthoDB" id="5154134at2759"/>
<dbReference type="Proteomes" id="UP000253153">
    <property type="component" value="Unassembled WGS sequence"/>
</dbReference>
<protein>
    <submittedName>
        <fullName evidence="1">Uncharacterized protein</fullName>
    </submittedName>
</protein>
<accession>A0A366RGD0</accession>
<name>A0A366RGD0_9HYPO</name>